<evidence type="ECO:0000259" key="3">
    <source>
        <dbReference type="Pfam" id="PF00849"/>
    </source>
</evidence>
<evidence type="ECO:0000256" key="1">
    <source>
        <dbReference type="ARBA" id="ARBA00010876"/>
    </source>
</evidence>
<dbReference type="Gene3D" id="3.30.2350.10">
    <property type="entry name" value="Pseudouridine synthase"/>
    <property type="match status" value="1"/>
</dbReference>
<evidence type="ECO:0000313" key="4">
    <source>
        <dbReference type="EMBL" id="OWJ67019.1"/>
    </source>
</evidence>
<dbReference type="STRING" id="1122125.GCA_000423185_02809"/>
<reference evidence="5" key="1">
    <citation type="submission" date="2017-05" db="EMBL/GenBank/DDBJ databases">
        <authorList>
            <person name="Macchi M."/>
            <person name="Festa S."/>
            <person name="Coppotelli B.M."/>
            <person name="Morelli I.S."/>
        </authorList>
    </citation>
    <scope>NUCLEOTIDE SEQUENCE [LARGE SCALE GENOMIC DNA]</scope>
    <source>
        <strain evidence="5">I</strain>
    </source>
</reference>
<protein>
    <submittedName>
        <fullName evidence="4">RNA pseudouridine synthase</fullName>
    </submittedName>
</protein>
<dbReference type="PROSITE" id="PS01129">
    <property type="entry name" value="PSI_RLU"/>
    <property type="match status" value="1"/>
</dbReference>
<dbReference type="InterPro" id="IPR006224">
    <property type="entry name" value="PsdUridine_synth_RluA-like_CS"/>
</dbReference>
<dbReference type="InterPro" id="IPR050188">
    <property type="entry name" value="RluA_PseudoU_synthase"/>
</dbReference>
<feature type="domain" description="Pseudouridine synthase RsuA/RluA-like" evidence="3">
    <location>
        <begin position="26"/>
        <end position="173"/>
    </location>
</feature>
<dbReference type="PANTHER" id="PTHR21600:SF44">
    <property type="entry name" value="RIBOSOMAL LARGE SUBUNIT PSEUDOURIDINE SYNTHASE D"/>
    <property type="match status" value="1"/>
</dbReference>
<accession>A0A211ZP47</accession>
<dbReference type="InterPro" id="IPR006145">
    <property type="entry name" value="PsdUridine_synth_RsuA/RluA"/>
</dbReference>
<evidence type="ECO:0000256" key="2">
    <source>
        <dbReference type="ARBA" id="ARBA00023235"/>
    </source>
</evidence>
<dbReference type="GO" id="GO:0000455">
    <property type="term" value="P:enzyme-directed rRNA pseudouridine synthesis"/>
    <property type="evidence" value="ECO:0007669"/>
    <property type="project" value="TreeGrafter"/>
</dbReference>
<proteinExistence type="inferred from homology"/>
<comment type="caution">
    <text evidence="4">The sequence shown here is derived from an EMBL/GenBank/DDBJ whole genome shotgun (WGS) entry which is preliminary data.</text>
</comment>
<dbReference type="AlphaFoldDB" id="A0A211ZP47"/>
<dbReference type="GO" id="GO:0009982">
    <property type="term" value="F:pseudouridine synthase activity"/>
    <property type="evidence" value="ECO:0007669"/>
    <property type="project" value="InterPro"/>
</dbReference>
<gene>
    <name evidence="4" type="ORF">BWR60_10785</name>
</gene>
<dbReference type="Pfam" id="PF00849">
    <property type="entry name" value="PseudoU_synth_2"/>
    <property type="match status" value="1"/>
</dbReference>
<name>A0A211ZP47_9PROT</name>
<dbReference type="PANTHER" id="PTHR21600">
    <property type="entry name" value="MITOCHONDRIAL RNA PSEUDOURIDINE SYNTHASE"/>
    <property type="match status" value="1"/>
</dbReference>
<dbReference type="Proteomes" id="UP000196655">
    <property type="component" value="Unassembled WGS sequence"/>
</dbReference>
<sequence length="237" mass="25281">MIAAPTPVLTDAEILARLLYRDGLMLILDKPAGLPVHAGPKGGPVLDHHLDALRFGLPHPPALAHRLDKDTSGCLVLGRHRKATATLGELFASGKVSKTYWAVVEGGPAQDEGRIDLPLAKRSAQRGWWMKVDPAGQPAQSEFRVLGRAGGLAWLELRPLTGRTHQLRLHCSASGFPILGDAIYGTAGRGPEAPPLHLHAHAVSVPLYPKKPPVAAEAAAPPHLAETLRRFDPRPAG</sequence>
<dbReference type="InterPro" id="IPR020103">
    <property type="entry name" value="PsdUridine_synth_cat_dom_sf"/>
</dbReference>
<organism evidence="4 5">
    <name type="scientific">Inquilinus limosus</name>
    <dbReference type="NCBI Taxonomy" id="171674"/>
    <lineage>
        <taxon>Bacteria</taxon>
        <taxon>Pseudomonadati</taxon>
        <taxon>Pseudomonadota</taxon>
        <taxon>Alphaproteobacteria</taxon>
        <taxon>Rhodospirillales</taxon>
        <taxon>Rhodospirillaceae</taxon>
        <taxon>Inquilinus</taxon>
    </lineage>
</organism>
<evidence type="ECO:0000313" key="5">
    <source>
        <dbReference type="Proteomes" id="UP000196655"/>
    </source>
</evidence>
<dbReference type="GO" id="GO:0003723">
    <property type="term" value="F:RNA binding"/>
    <property type="evidence" value="ECO:0007669"/>
    <property type="project" value="InterPro"/>
</dbReference>
<dbReference type="EMBL" id="NHON01000016">
    <property type="protein sequence ID" value="OWJ67019.1"/>
    <property type="molecule type" value="Genomic_DNA"/>
</dbReference>
<dbReference type="RefSeq" id="WP_088151029.1">
    <property type="nucleotide sequence ID" value="NZ_NHON01000016.1"/>
</dbReference>
<dbReference type="SUPFAM" id="SSF55120">
    <property type="entry name" value="Pseudouridine synthase"/>
    <property type="match status" value="1"/>
</dbReference>
<comment type="similarity">
    <text evidence="1">Belongs to the pseudouridine synthase RluA family.</text>
</comment>
<dbReference type="CDD" id="cd02869">
    <property type="entry name" value="PseudoU_synth_RluA_like"/>
    <property type="match status" value="1"/>
</dbReference>
<dbReference type="OrthoDB" id="9807829at2"/>
<keyword evidence="2" id="KW-0413">Isomerase</keyword>
<keyword evidence="5" id="KW-1185">Reference proteome</keyword>
<dbReference type="GO" id="GO:0140098">
    <property type="term" value="F:catalytic activity, acting on RNA"/>
    <property type="evidence" value="ECO:0007669"/>
    <property type="project" value="UniProtKB-ARBA"/>
</dbReference>